<dbReference type="Gene3D" id="2.160.20.10">
    <property type="entry name" value="Single-stranded right-handed beta-helix, Pectin lyase-like"/>
    <property type="match status" value="2"/>
</dbReference>
<keyword evidence="1" id="KW-0732">Signal</keyword>
<accession>A0A552UZ99</accession>
<sequence length="1122" mass="119221">MSLNVIKRMAVVLNYQYQITKTPLSMKKNYLLLTFALFILAPCYSAIIYVTPDGSGNGTSWATAYGSLSTALQNAQSGDEIWVKQGTYKPSAALDTNASFVFKNGVKIYGGFAGTESTLTARADVTGTTTILSGYLSETVHSKTILKVTNALSTLNLLDGFTIEGADWTITGTVSGGGGMQVIGSVIEVRNVTVKDNSVSIYHTMGDGMAGGAGIYGYQSTISLYNVDIINNNLFTSTTVAIPQAIAGGAGIMMYEGTLYYQKGRITLNDVSFEDLYTVGGGGYFYQVDTIYIQDVLVDHNTGTDDYGYGGGLSINACPDAEIVQCIFNSNDTPADGDDLALTGSTTVITNATFSSINGAQPTSLIYLEGSTVSFNNSVFLGQITANTTNNLTYNNCISAYGFGIGTYNNLIAAEMQFVDPGSGNFTPASCSTHLNTANSSLNTLTTDFNGNPRTVGSGMDMGAIELQNSWVNNRVYVDASSVNTVRDGASWTTAFTTVEEALKCGCDNGGVVTNPEVWVAEGTYKPRITNEEHYSTFKLNSNQKIYGGFISGATSLTDRDLTWEVHPTILSGYIEDDYYVYNVITSRYHDENTELNGFIIEDGHATDPSGWMRSGGALFIRDGRPTLKNLWIRNNTADYSGAVYVYDAGVIMDNIKLTGNTAASSGAGMCFYKSGDVGTVLEPTIITNIEASNNSISNFGSGGVIAIERDYNISIDGFNFYNNTANLLGGAIFIDRATLNLSRGVFDGNGGLVSNAVNSGGAFYIQGVPGYPSYITIESVQFSNNVADSGGAINMAHSVTDIINCTFANNTATAATGPNLFALQGSTISVKNSIIDSPANGYPVIKVYPESQATNAMYTLVNSIVTDGFTPIFTISDNVQLNTAPLFVDAANGNYNITACGPAVDAGINLMLELNPALDAAGNPRIKNSIVDLGAFEYQYLDLAFTDQPDAVTLNIGETATFTVVTQNVGITYQWQVSTNNGTTWTNIANATQPVLTVTNVTAAMHHYLYRCVLTDCASSLSSASAMLTVNGVTGVNDVAFAGLALYPNPAKTQFAIQYASATQDVNLTVYDLNGRLIHTADVTAQQLHDGAVVNVAAWANGVYIIQLSGGGQATYKFIKN</sequence>
<proteinExistence type="predicted"/>
<dbReference type="EMBL" id="VJVZ01000008">
    <property type="protein sequence ID" value="TRW23547.1"/>
    <property type="molecule type" value="Genomic_DNA"/>
</dbReference>
<evidence type="ECO:0000256" key="1">
    <source>
        <dbReference type="ARBA" id="ARBA00022729"/>
    </source>
</evidence>
<dbReference type="NCBIfam" id="NF041518">
    <property type="entry name" value="choice_anch_Q"/>
    <property type="match status" value="1"/>
</dbReference>
<reference evidence="3 4" key="1">
    <citation type="submission" date="2019-07" db="EMBL/GenBank/DDBJ databases">
        <title>Flavobacterium sp. nov., isolated from glacier ice.</title>
        <authorList>
            <person name="Liu Q."/>
            <person name="Xin Y.-H."/>
        </authorList>
    </citation>
    <scope>NUCLEOTIDE SEQUENCE [LARGE SCALE GENOMIC DNA]</scope>
    <source>
        <strain evidence="3 4">ZT4R6</strain>
    </source>
</reference>
<dbReference type="PANTHER" id="PTHR11319">
    <property type="entry name" value="G PROTEIN-COUPLED RECEPTOR-RELATED"/>
    <property type="match status" value="1"/>
</dbReference>
<dbReference type="InterPro" id="IPR036179">
    <property type="entry name" value="Ig-like_dom_sf"/>
</dbReference>
<dbReference type="Proteomes" id="UP000320643">
    <property type="component" value="Unassembled WGS sequence"/>
</dbReference>
<dbReference type="InterPro" id="IPR026444">
    <property type="entry name" value="Secre_tail"/>
</dbReference>
<dbReference type="PANTHER" id="PTHR11319:SF35">
    <property type="entry name" value="OUTER MEMBRANE PROTEIN PMPC-RELATED"/>
    <property type="match status" value="1"/>
</dbReference>
<dbReference type="AlphaFoldDB" id="A0A552UZ99"/>
<dbReference type="NCBIfam" id="TIGR04183">
    <property type="entry name" value="Por_Secre_tail"/>
    <property type="match status" value="1"/>
</dbReference>
<dbReference type="Pfam" id="PF18962">
    <property type="entry name" value="Por_Secre_tail"/>
    <property type="match status" value="1"/>
</dbReference>
<comment type="caution">
    <text evidence="3">The sequence shown here is derived from an EMBL/GenBank/DDBJ whole genome shotgun (WGS) entry which is preliminary data.</text>
</comment>
<feature type="domain" description="Immunoglobulin" evidence="2">
    <location>
        <begin position="950"/>
        <end position="1032"/>
    </location>
</feature>
<gene>
    <name evidence="3" type="ORF">FMM05_12865</name>
</gene>
<dbReference type="SMART" id="SM00409">
    <property type="entry name" value="IG"/>
    <property type="match status" value="1"/>
</dbReference>
<organism evidence="3 4">
    <name type="scientific">Flavobacterium zepuense</name>
    <dbReference type="NCBI Taxonomy" id="2593302"/>
    <lineage>
        <taxon>Bacteria</taxon>
        <taxon>Pseudomonadati</taxon>
        <taxon>Bacteroidota</taxon>
        <taxon>Flavobacteriia</taxon>
        <taxon>Flavobacteriales</taxon>
        <taxon>Flavobacteriaceae</taxon>
        <taxon>Flavobacterium</taxon>
    </lineage>
</organism>
<protein>
    <submittedName>
        <fullName evidence="3">T9SS type A sorting domain-containing protein</fullName>
    </submittedName>
</protein>
<dbReference type="InterPro" id="IPR059226">
    <property type="entry name" value="Choice_anch_Q_dom"/>
</dbReference>
<evidence type="ECO:0000313" key="4">
    <source>
        <dbReference type="Proteomes" id="UP000320643"/>
    </source>
</evidence>
<dbReference type="InterPro" id="IPR006626">
    <property type="entry name" value="PbH1"/>
</dbReference>
<name>A0A552UZ99_9FLAO</name>
<dbReference type="InterPro" id="IPR003599">
    <property type="entry name" value="Ig_sub"/>
</dbReference>
<evidence type="ECO:0000259" key="2">
    <source>
        <dbReference type="SMART" id="SM00409"/>
    </source>
</evidence>
<dbReference type="InterPro" id="IPR012334">
    <property type="entry name" value="Pectin_lyas_fold"/>
</dbReference>
<dbReference type="InterPro" id="IPR011050">
    <property type="entry name" value="Pectin_lyase_fold/virulence"/>
</dbReference>
<dbReference type="SUPFAM" id="SSF48726">
    <property type="entry name" value="Immunoglobulin"/>
    <property type="match status" value="1"/>
</dbReference>
<dbReference type="SUPFAM" id="SSF51126">
    <property type="entry name" value="Pectin lyase-like"/>
    <property type="match status" value="2"/>
</dbReference>
<evidence type="ECO:0000313" key="3">
    <source>
        <dbReference type="EMBL" id="TRW23547.1"/>
    </source>
</evidence>
<dbReference type="OrthoDB" id="8901262at2"/>
<dbReference type="Gene3D" id="2.60.40.2700">
    <property type="match status" value="1"/>
</dbReference>
<dbReference type="SMART" id="SM00710">
    <property type="entry name" value="PbH1"/>
    <property type="match status" value="8"/>
</dbReference>
<keyword evidence="4" id="KW-1185">Reference proteome</keyword>